<dbReference type="InterPro" id="IPR016024">
    <property type="entry name" value="ARM-type_fold"/>
</dbReference>
<reference evidence="3" key="1">
    <citation type="submission" date="2021-01" db="EMBL/GenBank/DDBJ databases">
        <authorList>
            <person name="Corre E."/>
            <person name="Pelletier E."/>
            <person name="Niang G."/>
            <person name="Scheremetjew M."/>
            <person name="Finn R."/>
            <person name="Kale V."/>
            <person name="Holt S."/>
            <person name="Cochrane G."/>
            <person name="Meng A."/>
            <person name="Brown T."/>
            <person name="Cohen L."/>
        </authorList>
    </citation>
    <scope>NUCLEOTIDE SEQUENCE</scope>
</reference>
<dbReference type="AlphaFoldDB" id="A0A7S1F768"/>
<protein>
    <recommendedName>
        <fullName evidence="4">Armadillo repeat-containing protein 8</fullName>
    </recommendedName>
</protein>
<evidence type="ECO:0000313" key="3">
    <source>
        <dbReference type="EMBL" id="CAD8847482.1"/>
    </source>
</evidence>
<evidence type="ECO:0000256" key="2">
    <source>
        <dbReference type="PROSITE-ProRule" id="PRU00259"/>
    </source>
</evidence>
<evidence type="ECO:0000256" key="1">
    <source>
        <dbReference type="ARBA" id="ARBA00022737"/>
    </source>
</evidence>
<dbReference type="PANTHER" id="PTHR22895:SF0">
    <property type="entry name" value="ARMADILLO REPEAT-CONTAINING PROTEIN 6"/>
    <property type="match status" value="1"/>
</dbReference>
<name>A0A7S1F768_NOCSC</name>
<dbReference type="InterPro" id="IPR000225">
    <property type="entry name" value="Armadillo"/>
</dbReference>
<accession>A0A7S1F768</accession>
<keyword evidence="1" id="KW-0677">Repeat</keyword>
<proteinExistence type="predicted"/>
<feature type="repeat" description="ARM" evidence="2">
    <location>
        <begin position="242"/>
        <end position="286"/>
    </location>
</feature>
<dbReference type="PROSITE" id="PS50176">
    <property type="entry name" value="ARM_REPEAT"/>
    <property type="match status" value="1"/>
</dbReference>
<evidence type="ECO:0008006" key="4">
    <source>
        <dbReference type="Google" id="ProtNLM"/>
    </source>
</evidence>
<dbReference type="EMBL" id="HBFQ01030980">
    <property type="protein sequence ID" value="CAD8847482.1"/>
    <property type="molecule type" value="Transcribed_RNA"/>
</dbReference>
<dbReference type="Gene3D" id="1.25.10.10">
    <property type="entry name" value="Leucine-rich Repeat Variant"/>
    <property type="match status" value="2"/>
</dbReference>
<dbReference type="InterPro" id="IPR011989">
    <property type="entry name" value="ARM-like"/>
</dbReference>
<dbReference type="SMART" id="SM00185">
    <property type="entry name" value="ARM"/>
    <property type="match status" value="4"/>
</dbReference>
<organism evidence="3">
    <name type="scientific">Noctiluca scintillans</name>
    <name type="common">Sea sparkle</name>
    <name type="synonym">Red tide dinoflagellate</name>
    <dbReference type="NCBI Taxonomy" id="2966"/>
    <lineage>
        <taxon>Eukaryota</taxon>
        <taxon>Sar</taxon>
        <taxon>Alveolata</taxon>
        <taxon>Dinophyceae</taxon>
        <taxon>Noctilucales</taxon>
        <taxon>Noctilucaceae</taxon>
        <taxon>Noctiluca</taxon>
    </lineage>
</organism>
<gene>
    <name evidence="3" type="ORF">NSCI0253_LOCUS21832</name>
</gene>
<dbReference type="PANTHER" id="PTHR22895">
    <property type="entry name" value="ARMADILLO REPEAT-CONTAINING PROTEIN 6"/>
    <property type="match status" value="1"/>
</dbReference>
<dbReference type="SUPFAM" id="SSF48371">
    <property type="entry name" value="ARM repeat"/>
    <property type="match status" value="2"/>
</dbReference>
<sequence>MFAHSDTLSVQQTGCKSLCMLTRRGVDPTFSNDLHTVKMVIRSMRSQPHDLIVQRWAVGTLLNHADRAHTCSWIVAQDGVQQVLLSMSHDDVLLERWACEVLVSLVAAGESICSVVREEGALKTIAASMRRHPRDVKMQLWGCVAMCGLTHHAPVGDTAVLEAVNEAMTRHSSNLPVQRFACLVLLNCSRQLRHGIALHSLELIIASMQTHPLDVDVQHTCCALLQNAARPKEFCERIGLLGGIGAVMTAMTDHSLNLNLQRFGCGALCNLSQCKQNQDRIRHASGVIAVGFSIHAHSRDWSVLGWGCTVLQRIVQTDFERDTISRCCVEAILDSLKSVKVGRVKESVCALLHNLSLSSEVCVNMTRLGCVPVLFEVMRDNMEDVKILCWVCAALVNHARFTPEAVGTRVVTDLVQRVMLRHPFSSLLHQWGCSFLDCLARSDELSAMIGDLGGVELVHWVTQKHLFNLKVQLCGFSALCFLTRLPGNVTWIDDVSGVDTVFDAMGAHDGDGVVQQRALRVLLNYVLGDARYVQCVRHRGLQLVVQAMAGHVTNAVIQWCGCALLQSLARTDFRSDVRGVGGITAVCNAMKAFVHDVHVQRWGCGALCNLADGSLEDGVVLVQLAMTQHKDPSVQAWGNMVLASEAAGAILGDAVVTFGELPFLADELSLIGTPELEEAPNVTTTVLGETFSHDNFFM</sequence>